<evidence type="ECO:0000313" key="1">
    <source>
        <dbReference type="EMBL" id="EUA93712.1"/>
    </source>
</evidence>
<evidence type="ECO:0000313" key="2">
    <source>
        <dbReference type="Proteomes" id="UP000020681"/>
    </source>
</evidence>
<gene>
    <name evidence="1" type="ORF">I551_9013</name>
</gene>
<proteinExistence type="predicted"/>
<sequence length="67" mass="7193">MSGGAGIPDVPAFDASGVRLAIVASTWHTKICDACSPVRNTAADSGIDNPTVVRVLGRSKFRWWHRN</sequence>
<dbReference type="GO" id="GO:0004746">
    <property type="term" value="F:riboflavin synthase activity"/>
    <property type="evidence" value="ECO:0007669"/>
    <property type="project" value="UniProtKB-EC"/>
</dbReference>
<dbReference type="InterPro" id="IPR036467">
    <property type="entry name" value="LS/RS_sf"/>
</dbReference>
<keyword evidence="1" id="KW-0808">Transferase</keyword>
<dbReference type="EMBL" id="JAOL01000048">
    <property type="protein sequence ID" value="EUA93712.1"/>
    <property type="molecule type" value="Genomic_DNA"/>
</dbReference>
<accession>A0ABP3ARP3</accession>
<comment type="caution">
    <text evidence="1">The sequence shown here is derived from an EMBL/GenBank/DDBJ whole genome shotgun (WGS) entry which is preliminary data.</text>
</comment>
<protein>
    <submittedName>
        <fullName evidence="1">6,7-dimethyl-8-ribityllumazine synthase</fullName>
        <ecNumber evidence="1">2.5.1.9</ecNumber>
    </submittedName>
</protein>
<reference evidence="1 2" key="1">
    <citation type="submission" date="2014-01" db="EMBL/GenBank/DDBJ databases">
        <authorList>
            <person name="Dobos K."/>
            <person name="Lenaerts A."/>
            <person name="Ordway D."/>
            <person name="DeGroote M.A."/>
            <person name="Parker T."/>
            <person name="Sizemore C."/>
            <person name="Tallon L.J."/>
            <person name="Sadzewicz L.K."/>
            <person name="Sengamalay N."/>
            <person name="Fraser C.M."/>
            <person name="Hine E."/>
            <person name="Shefchek K.A."/>
            <person name="Das S.P."/>
            <person name="Tettelin H."/>
        </authorList>
    </citation>
    <scope>NUCLEOTIDE SEQUENCE [LARGE SCALE GENOMIC DNA]</scope>
    <source>
        <strain evidence="1 2">Harvey</strain>
    </source>
</reference>
<keyword evidence="2" id="KW-1185">Reference proteome</keyword>
<name>A0ABP3ARP3_MYCUL</name>
<organism evidence="1 2">
    <name type="scientific">Mycobacterium ulcerans str. Harvey</name>
    <dbReference type="NCBI Taxonomy" id="1299332"/>
    <lineage>
        <taxon>Bacteria</taxon>
        <taxon>Bacillati</taxon>
        <taxon>Actinomycetota</taxon>
        <taxon>Actinomycetes</taxon>
        <taxon>Mycobacteriales</taxon>
        <taxon>Mycobacteriaceae</taxon>
        <taxon>Mycobacterium</taxon>
        <taxon>Mycobacterium ulcerans group</taxon>
    </lineage>
</organism>
<dbReference type="Gene3D" id="3.40.50.960">
    <property type="entry name" value="Lumazine/riboflavin synthase"/>
    <property type="match status" value="1"/>
</dbReference>
<dbReference type="EC" id="2.5.1.9" evidence="1"/>
<dbReference type="Proteomes" id="UP000020681">
    <property type="component" value="Unassembled WGS sequence"/>
</dbReference>